<comment type="subcellular location">
    <subcellularLocation>
        <location evidence="1">Cell membrane</location>
        <topology evidence="1">Multi-pass membrane protein</topology>
    </subcellularLocation>
</comment>
<dbReference type="Gene3D" id="1.10.287.110">
    <property type="entry name" value="DnaJ domain"/>
    <property type="match status" value="1"/>
</dbReference>
<proteinExistence type="predicted"/>
<feature type="domain" description="J" evidence="9">
    <location>
        <begin position="196"/>
        <end position="260"/>
    </location>
</feature>
<feature type="transmembrane region" description="Helical" evidence="8">
    <location>
        <begin position="20"/>
        <end position="48"/>
    </location>
</feature>
<evidence type="ECO:0000256" key="5">
    <source>
        <dbReference type="ARBA" id="ARBA00023136"/>
    </source>
</evidence>
<dbReference type="PANTHER" id="PTHR44360:SF1">
    <property type="entry name" value="DNAJ HOMOLOG SUBFAMILY B MEMBER 9"/>
    <property type="match status" value="1"/>
</dbReference>
<dbReference type="InterPro" id="IPR036869">
    <property type="entry name" value="J_dom_sf"/>
</dbReference>
<dbReference type="CDD" id="cd06257">
    <property type="entry name" value="DnaJ"/>
    <property type="match status" value="1"/>
</dbReference>
<feature type="coiled-coil region" evidence="7">
    <location>
        <begin position="118"/>
        <end position="151"/>
    </location>
</feature>
<evidence type="ECO:0000256" key="6">
    <source>
        <dbReference type="ARBA" id="ARBA00023186"/>
    </source>
</evidence>
<organism evidence="10 11">
    <name type="scientific">Parvimonas parva</name>
    <dbReference type="NCBI Taxonomy" id="2769485"/>
    <lineage>
        <taxon>Bacteria</taxon>
        <taxon>Bacillati</taxon>
        <taxon>Bacillota</taxon>
        <taxon>Tissierellia</taxon>
        <taxon>Tissierellales</taxon>
        <taxon>Peptoniphilaceae</taxon>
        <taxon>Parvimonas</taxon>
    </lineage>
</organism>
<dbReference type="SUPFAM" id="SSF46565">
    <property type="entry name" value="Chaperone J-domain"/>
    <property type="match status" value="1"/>
</dbReference>
<protein>
    <submittedName>
        <fullName evidence="10">DnaJ domain-containing protein</fullName>
    </submittedName>
</protein>
<sequence length="261" mass="31364">MKKLFGKFILGLSKVLDVILGGLVNILSYIVNLLSSLSVFLVILGIGFLALGSFIIPFILIILLASPFFWAVIFVFFIVPFLGKKFISFLRYVNYSLCEYLNDYGNFLMGNNKNYSSFREYKRKYERAQEEQRQREREERQRREREEWERRFNSFNEYFSQGGFYTNYQGQGYQGYQNYNGAYSDPYSDFKNKFEKSCDELEFNTYDIDFYQVKLQYRKLAKKYHPDLNRDVDTTEKFQQINSAFEFLTEENIKRYNQMKR</sequence>
<reference evidence="10 11" key="1">
    <citation type="submission" date="2020-09" db="EMBL/GenBank/DDBJ databases">
        <title>Parvimonas S3374 sp. nov.</title>
        <authorList>
            <person name="Buhl M."/>
        </authorList>
    </citation>
    <scope>NUCLEOTIDE SEQUENCE [LARGE SCALE GENOMIC DNA]</scope>
    <source>
        <strain evidence="10 11">S3374</strain>
    </source>
</reference>
<dbReference type="InterPro" id="IPR036640">
    <property type="entry name" value="ABC1_TM_sf"/>
</dbReference>
<dbReference type="InterPro" id="IPR001623">
    <property type="entry name" value="DnaJ_domain"/>
</dbReference>
<feature type="transmembrane region" description="Helical" evidence="8">
    <location>
        <begin position="54"/>
        <end position="82"/>
    </location>
</feature>
<evidence type="ECO:0000313" key="10">
    <source>
        <dbReference type="EMBL" id="MBK1467878.1"/>
    </source>
</evidence>
<dbReference type="Pfam" id="PF00226">
    <property type="entry name" value="DnaJ"/>
    <property type="match status" value="1"/>
</dbReference>
<keyword evidence="4 8" id="KW-1133">Transmembrane helix</keyword>
<dbReference type="EMBL" id="JACVDA010000002">
    <property type="protein sequence ID" value="MBK1467878.1"/>
    <property type="molecule type" value="Genomic_DNA"/>
</dbReference>
<evidence type="ECO:0000256" key="1">
    <source>
        <dbReference type="ARBA" id="ARBA00004651"/>
    </source>
</evidence>
<evidence type="ECO:0000259" key="9">
    <source>
        <dbReference type="PROSITE" id="PS50076"/>
    </source>
</evidence>
<evidence type="ECO:0000256" key="2">
    <source>
        <dbReference type="ARBA" id="ARBA00022692"/>
    </source>
</evidence>
<dbReference type="PROSITE" id="PS50076">
    <property type="entry name" value="DNAJ_2"/>
    <property type="match status" value="1"/>
</dbReference>
<accession>A0ABS1C713</accession>
<dbReference type="RefSeq" id="WP_068473045.1">
    <property type="nucleotide sequence ID" value="NZ_JACVDA010000002.1"/>
</dbReference>
<dbReference type="PRINTS" id="PR00625">
    <property type="entry name" value="JDOMAIN"/>
</dbReference>
<evidence type="ECO:0000313" key="11">
    <source>
        <dbReference type="Proteomes" id="UP000823123"/>
    </source>
</evidence>
<keyword evidence="3" id="KW-0235">DNA replication</keyword>
<keyword evidence="5 8" id="KW-0472">Membrane</keyword>
<dbReference type="PANTHER" id="PTHR44360">
    <property type="entry name" value="DNAJ HOMOLOG SUBFAMILY B MEMBER 9"/>
    <property type="match status" value="1"/>
</dbReference>
<keyword evidence="11" id="KW-1185">Reference proteome</keyword>
<dbReference type="SMART" id="SM00271">
    <property type="entry name" value="DnaJ"/>
    <property type="match status" value="1"/>
</dbReference>
<comment type="caution">
    <text evidence="10">The sequence shown here is derived from an EMBL/GenBank/DDBJ whole genome shotgun (WGS) entry which is preliminary data.</text>
</comment>
<evidence type="ECO:0000256" key="3">
    <source>
        <dbReference type="ARBA" id="ARBA00022705"/>
    </source>
</evidence>
<evidence type="ECO:0000256" key="8">
    <source>
        <dbReference type="SAM" id="Phobius"/>
    </source>
</evidence>
<evidence type="ECO:0000256" key="7">
    <source>
        <dbReference type="SAM" id="Coils"/>
    </source>
</evidence>
<keyword evidence="7" id="KW-0175">Coiled coil</keyword>
<evidence type="ECO:0000256" key="4">
    <source>
        <dbReference type="ARBA" id="ARBA00022989"/>
    </source>
</evidence>
<keyword evidence="6" id="KW-0143">Chaperone</keyword>
<name>A0ABS1C713_9FIRM</name>
<gene>
    <name evidence="10" type="ORF">IBJ83_00900</name>
</gene>
<dbReference type="InterPro" id="IPR051948">
    <property type="entry name" value="Hsp70_co-chaperone_J-domain"/>
</dbReference>
<dbReference type="Proteomes" id="UP000823123">
    <property type="component" value="Unassembled WGS sequence"/>
</dbReference>
<keyword evidence="2 8" id="KW-0812">Transmembrane</keyword>
<dbReference type="SUPFAM" id="SSF90123">
    <property type="entry name" value="ABC transporter transmembrane region"/>
    <property type="match status" value="1"/>
</dbReference>